<evidence type="ECO:0008006" key="3">
    <source>
        <dbReference type="Google" id="ProtNLM"/>
    </source>
</evidence>
<dbReference type="AlphaFoldDB" id="A0A174HB65"/>
<dbReference type="Proteomes" id="UP000095651">
    <property type="component" value="Unassembled WGS sequence"/>
</dbReference>
<organism evidence="1 2">
    <name type="scientific">Hungatella hathewayi</name>
    <dbReference type="NCBI Taxonomy" id="154046"/>
    <lineage>
        <taxon>Bacteria</taxon>
        <taxon>Bacillati</taxon>
        <taxon>Bacillota</taxon>
        <taxon>Clostridia</taxon>
        <taxon>Lachnospirales</taxon>
        <taxon>Lachnospiraceae</taxon>
        <taxon>Hungatella</taxon>
    </lineage>
</organism>
<accession>A0A174HB65</accession>
<dbReference type="RefSeq" id="WP_055657426.1">
    <property type="nucleotide sequence ID" value="NZ_CABIXC010000010.1"/>
</dbReference>
<gene>
    <name evidence="1" type="ORF">ERS852407_03717</name>
</gene>
<reference evidence="1 2" key="1">
    <citation type="submission" date="2015-09" db="EMBL/GenBank/DDBJ databases">
        <authorList>
            <consortium name="Pathogen Informatics"/>
        </authorList>
    </citation>
    <scope>NUCLEOTIDE SEQUENCE [LARGE SCALE GENOMIC DNA]</scope>
    <source>
        <strain evidence="1 2">2789STDY5608850</strain>
    </source>
</reference>
<sequence>MKKIHISLFSAIVLVIILAALYGNLTGKNDPLFDQGTKTTFYAETEVGKEPDIRAENYFSEEGYDLSKFTFDLSSCNWEQEGICQIPVLYNGKETNCVVSLEVMGAAGRIPETKAGMNEDTAITN</sequence>
<dbReference type="EMBL" id="CYZE01000010">
    <property type="protein sequence ID" value="CUO72133.1"/>
    <property type="molecule type" value="Genomic_DNA"/>
</dbReference>
<protein>
    <recommendedName>
        <fullName evidence="3">Ty transcription activator TEC1</fullName>
    </recommendedName>
</protein>
<name>A0A174HB65_9FIRM</name>
<proteinExistence type="predicted"/>
<evidence type="ECO:0000313" key="1">
    <source>
        <dbReference type="EMBL" id="CUO72133.1"/>
    </source>
</evidence>
<evidence type="ECO:0000313" key="2">
    <source>
        <dbReference type="Proteomes" id="UP000095651"/>
    </source>
</evidence>